<dbReference type="InParanoid" id="F4X115"/>
<evidence type="ECO:0000313" key="3">
    <source>
        <dbReference type="Proteomes" id="UP000007755"/>
    </source>
</evidence>
<reference evidence="2" key="1">
    <citation type="submission" date="2011-02" db="EMBL/GenBank/DDBJ databases">
        <title>The genome of the leaf-cutting ant Acromyrmex echinatior suggests key adaptations to social evolution and fungus farming.</title>
        <authorList>
            <person name="Nygaard S."/>
            <person name="Zhang G."/>
        </authorList>
    </citation>
    <scope>NUCLEOTIDE SEQUENCE</scope>
</reference>
<feature type="signal peptide" evidence="1">
    <location>
        <begin position="1"/>
        <end position="20"/>
    </location>
</feature>
<feature type="chain" id="PRO_5003323412" evidence="1">
    <location>
        <begin position="21"/>
        <end position="90"/>
    </location>
</feature>
<name>F4X115_ACREC</name>
<dbReference type="AlphaFoldDB" id="F4X115"/>
<dbReference type="Proteomes" id="UP000007755">
    <property type="component" value="Unassembled WGS sequence"/>
</dbReference>
<dbReference type="EMBL" id="GL888520">
    <property type="protein sequence ID" value="EGI59875.1"/>
    <property type="molecule type" value="Genomic_DNA"/>
</dbReference>
<keyword evidence="1" id="KW-0732">Signal</keyword>
<accession>F4X115</accession>
<gene>
    <name evidence="2" type="ORF">G5I_11972</name>
</gene>
<proteinExistence type="predicted"/>
<sequence>MWNVVLLFLGLMKAVSYVAGSGTTADEKSVNRKYLEMPVAFREKTQFAISYVAAGGMRTDKEEKIKVFVDAGCSTSSKCKHGRQVGKAGM</sequence>
<evidence type="ECO:0000256" key="1">
    <source>
        <dbReference type="SAM" id="SignalP"/>
    </source>
</evidence>
<evidence type="ECO:0000313" key="2">
    <source>
        <dbReference type="EMBL" id="EGI59875.1"/>
    </source>
</evidence>
<keyword evidence="3" id="KW-1185">Reference proteome</keyword>
<organism evidence="3">
    <name type="scientific">Acromyrmex echinatior</name>
    <name type="common">Panamanian leafcutter ant</name>
    <name type="synonym">Acromyrmex octospinosus echinatior</name>
    <dbReference type="NCBI Taxonomy" id="103372"/>
    <lineage>
        <taxon>Eukaryota</taxon>
        <taxon>Metazoa</taxon>
        <taxon>Ecdysozoa</taxon>
        <taxon>Arthropoda</taxon>
        <taxon>Hexapoda</taxon>
        <taxon>Insecta</taxon>
        <taxon>Pterygota</taxon>
        <taxon>Neoptera</taxon>
        <taxon>Endopterygota</taxon>
        <taxon>Hymenoptera</taxon>
        <taxon>Apocrita</taxon>
        <taxon>Aculeata</taxon>
        <taxon>Formicoidea</taxon>
        <taxon>Formicidae</taxon>
        <taxon>Myrmicinae</taxon>
        <taxon>Acromyrmex</taxon>
    </lineage>
</organism>
<protein>
    <submittedName>
        <fullName evidence="2">Uncharacterized protein</fullName>
    </submittedName>
</protein>